<sequence length="578" mass="64545">MANNWAIAIGINQYQFFQPLDCAQADAEAVKDFLVTNGGFLPQQCLVITETSPPFEDRSTYPTKENILLLLEDFAATSWQPQDRLWFFFSGYGVNYKGQDYLMPVFGDPNRVEQTGIEVRSLMQSLQVANLDVLLLLDINRAFGTYTDAYVGKETIELAKELQISTILSCQPEQFSHESRELGHGFFTAALLEALRYGNGNHLTHLEKYLSVRTPELCQHYWRPTQNPVIILVPKRQAQVISPPLEDKREAKVKEVAKEVAEVAGKNTPSSSSSPSSVSSPHPQKKSSNNHFLPLVLLWSIATMLVLCLIAVFLLRDRVGVKLGQIVPPSFKSATNTRKIVDPPQPETSPSPTILTQPETQLIPQVTSSPQVTPTPDESKQSNQALLELQKMSLSQTQASDLRQAIDTAGKIPPDDPKYEKAQENIKIWSRMILDLAQTRVKQKQYANAISAAQLVPKDQAVYSKAQTSIKQWRLQAKQYVTNTTLVDAAVGLIRDGQASTYNRAIEVAKKVPRDEPGFDVAQKSINSWSENILRLAKQRANRKEFKAAIETATLVPEETAAYKQAQNAIAQWQKNSQ</sequence>
<reference evidence="4 5" key="1">
    <citation type="submission" date="2018-06" db="EMBL/GenBank/DDBJ databases">
        <title>Comparative genomics of Brasilonema spp. strains.</title>
        <authorList>
            <person name="Alvarenga D.O."/>
            <person name="Fiore M.F."/>
            <person name="Varani A.M."/>
        </authorList>
    </citation>
    <scope>NUCLEOTIDE SEQUENCE [LARGE SCALE GENOMIC DNA]</scope>
    <source>
        <strain evidence="4 5">UFV-OR1</strain>
    </source>
</reference>
<keyword evidence="2" id="KW-0472">Membrane</keyword>
<evidence type="ECO:0000313" key="4">
    <source>
        <dbReference type="EMBL" id="NMF63151.1"/>
    </source>
</evidence>
<gene>
    <name evidence="4" type="ORF">DP115_10325</name>
</gene>
<organism evidence="4 5">
    <name type="scientific">Brasilonema octagenarum UFV-OR1</name>
    <dbReference type="NCBI Taxonomy" id="417115"/>
    <lineage>
        <taxon>Bacteria</taxon>
        <taxon>Bacillati</taxon>
        <taxon>Cyanobacteriota</taxon>
        <taxon>Cyanophyceae</taxon>
        <taxon>Nostocales</taxon>
        <taxon>Scytonemataceae</taxon>
        <taxon>Brasilonema</taxon>
        <taxon>Octagenarum group</taxon>
    </lineage>
</organism>
<keyword evidence="2" id="KW-0812">Transmembrane</keyword>
<dbReference type="Gene3D" id="3.40.50.1460">
    <property type="match status" value="1"/>
</dbReference>
<evidence type="ECO:0000256" key="2">
    <source>
        <dbReference type="SAM" id="Phobius"/>
    </source>
</evidence>
<accession>A0ABX1M6I1</accession>
<keyword evidence="5" id="KW-1185">Reference proteome</keyword>
<dbReference type="Pfam" id="PF00656">
    <property type="entry name" value="Peptidase_C14"/>
    <property type="match status" value="1"/>
</dbReference>
<feature type="transmembrane region" description="Helical" evidence="2">
    <location>
        <begin position="292"/>
        <end position="315"/>
    </location>
</feature>
<feature type="region of interest" description="Disordered" evidence="1">
    <location>
        <begin position="261"/>
        <end position="287"/>
    </location>
</feature>
<evidence type="ECO:0000259" key="3">
    <source>
        <dbReference type="Pfam" id="PF00656"/>
    </source>
</evidence>
<feature type="compositionally biased region" description="Low complexity" evidence="1">
    <location>
        <begin position="269"/>
        <end position="282"/>
    </location>
</feature>
<evidence type="ECO:0000313" key="5">
    <source>
        <dbReference type="Proteomes" id="UP000762253"/>
    </source>
</evidence>
<dbReference type="Proteomes" id="UP000762253">
    <property type="component" value="Unassembled WGS sequence"/>
</dbReference>
<proteinExistence type="predicted"/>
<keyword evidence="2" id="KW-1133">Transmembrane helix</keyword>
<feature type="domain" description="Peptidase C14 caspase" evidence="3">
    <location>
        <begin position="4"/>
        <end position="206"/>
    </location>
</feature>
<feature type="region of interest" description="Disordered" evidence="1">
    <location>
        <begin position="335"/>
        <end position="358"/>
    </location>
</feature>
<comment type="caution">
    <text evidence="4">The sequence shown here is derived from an EMBL/GenBank/DDBJ whole genome shotgun (WGS) entry which is preliminary data.</text>
</comment>
<name>A0ABX1M6I1_9CYAN</name>
<dbReference type="SUPFAM" id="SSF52129">
    <property type="entry name" value="Caspase-like"/>
    <property type="match status" value="1"/>
</dbReference>
<dbReference type="RefSeq" id="WP_169264749.1">
    <property type="nucleotide sequence ID" value="NZ_QMEC01000031.1"/>
</dbReference>
<dbReference type="InterPro" id="IPR029030">
    <property type="entry name" value="Caspase-like_dom_sf"/>
</dbReference>
<evidence type="ECO:0000256" key="1">
    <source>
        <dbReference type="SAM" id="MobiDB-lite"/>
    </source>
</evidence>
<dbReference type="InterPro" id="IPR011600">
    <property type="entry name" value="Pept_C14_caspase"/>
</dbReference>
<protein>
    <submittedName>
        <fullName evidence="4">Peptidase C14</fullName>
    </submittedName>
</protein>
<dbReference type="EMBL" id="QMEC01000031">
    <property type="protein sequence ID" value="NMF63151.1"/>
    <property type="molecule type" value="Genomic_DNA"/>
</dbReference>